<organism evidence="1 2">
    <name type="scientific">Intestinimonas massiliensis</name>
    <name type="common">ex Afouda et al. 2020</name>
    <dbReference type="NCBI Taxonomy" id="1673721"/>
    <lineage>
        <taxon>Bacteria</taxon>
        <taxon>Bacillati</taxon>
        <taxon>Bacillota</taxon>
        <taxon>Clostridia</taxon>
        <taxon>Eubacteriales</taxon>
        <taxon>Intestinimonas</taxon>
    </lineage>
</organism>
<evidence type="ECO:0000313" key="2">
    <source>
        <dbReference type="Proteomes" id="UP001204562"/>
    </source>
</evidence>
<gene>
    <name evidence="1" type="ORF">NE579_00025</name>
</gene>
<dbReference type="InterPro" id="IPR043721">
    <property type="entry name" value="DUF5662"/>
</dbReference>
<protein>
    <submittedName>
        <fullName evidence="1">DUF5662 family protein</fullName>
    </submittedName>
</protein>
<sequence>MPQKYDEYLEKHRQAVKKAYQWIAAYIPELTDVEATRNIEFHDMSKNTPDEYTPYDNYFYGEQTPAIIEAFNRAWLMHIHRNPHHWQYWVLINDEPKEGTILIEMPYPYIIEMICDWWAFSWIKGDLSEMFAWYKDHADYIKLHNNTRSIVEEILEMIRTKLTEVENAEN</sequence>
<evidence type="ECO:0000313" key="1">
    <source>
        <dbReference type="EMBL" id="MCQ4768853.1"/>
    </source>
</evidence>
<dbReference type="RefSeq" id="WP_256302815.1">
    <property type="nucleotide sequence ID" value="NZ_JANFYS010000001.1"/>
</dbReference>
<dbReference type="Pfam" id="PF18907">
    <property type="entry name" value="DUF5662"/>
    <property type="match status" value="1"/>
</dbReference>
<dbReference type="Proteomes" id="UP001204562">
    <property type="component" value="Unassembled WGS sequence"/>
</dbReference>
<dbReference type="AlphaFoldDB" id="A0AAW5JMG7"/>
<dbReference type="EMBL" id="JANFYS010000001">
    <property type="protein sequence ID" value="MCQ4768853.1"/>
    <property type="molecule type" value="Genomic_DNA"/>
</dbReference>
<reference evidence="1" key="1">
    <citation type="submission" date="2022-06" db="EMBL/GenBank/DDBJ databases">
        <title>Isolation of gut microbiota from human fecal samples.</title>
        <authorList>
            <person name="Pamer E.G."/>
            <person name="Barat B."/>
            <person name="Waligurski E."/>
            <person name="Medina S."/>
            <person name="Paddock L."/>
            <person name="Mostad J."/>
        </authorList>
    </citation>
    <scope>NUCLEOTIDE SEQUENCE</scope>
    <source>
        <strain evidence="1">DFI.9.91</strain>
    </source>
</reference>
<name>A0AAW5JMG7_9FIRM</name>
<proteinExistence type="predicted"/>
<comment type="caution">
    <text evidence="1">The sequence shown here is derived from an EMBL/GenBank/DDBJ whole genome shotgun (WGS) entry which is preliminary data.</text>
</comment>
<accession>A0AAW5JMG7</accession>